<feature type="region of interest" description="Disordered" evidence="1">
    <location>
        <begin position="130"/>
        <end position="165"/>
    </location>
</feature>
<feature type="compositionally biased region" description="Low complexity" evidence="1">
    <location>
        <begin position="147"/>
        <end position="162"/>
    </location>
</feature>
<keyword evidence="2" id="KW-0472">Membrane</keyword>
<reference evidence="4" key="2">
    <citation type="journal article" date="2023" name="Commun. Biol.">
        <title>Intrasexual cuticular hydrocarbon dimorphism in a wasp sheds light on hydrocarbon biosynthesis genes in Hymenoptera.</title>
        <authorList>
            <person name="Moris V.C."/>
            <person name="Podsiadlowski L."/>
            <person name="Martin S."/>
            <person name="Oeyen J.P."/>
            <person name="Donath A."/>
            <person name="Petersen M."/>
            <person name="Wilbrandt J."/>
            <person name="Misof B."/>
            <person name="Liedtke D."/>
            <person name="Thamm M."/>
            <person name="Scheiner R."/>
            <person name="Schmitt T."/>
            <person name="Niehuis O."/>
        </authorList>
    </citation>
    <scope>NUCLEOTIDE SEQUENCE</scope>
    <source>
        <strain evidence="4">GBR_01_08_01A</strain>
    </source>
</reference>
<sequence length="382" mass="42641">MIPRISFASLLLVLTTASAVTLPEITSYAKVSRNGQETKSTGSGPFSWITRAFTGTNVSSSVENEGRSVKDIVITVSPIYIPPRTPKLKNGEAIDYPSTKRYSTIDKELLAKLDSTKSKAQIQERFHPPASFEHSAKQVASNPPMPSASDSGSDGPPSSAISGYSRPIYSGTYDFKPSGYDKPKDYLSDKPISKPIGFDSYPSIMVNDKPSDAYKTQLDSYPSHQDDDTDFPSFSSGPSYDEHAAPKPIEFDGPSFSDDAYPHDHDHYHHEVIYDHLPEYHHHPTTPQPEMNDQRLDKRPYSYYFIGKKLWYIPLYFSIYFIIYIAALVLKSIARHKIAFPAHLADAVGHGRKDSSDVGWWDLTNRVLGGIERFAERFGKGS</sequence>
<reference evidence="4" key="1">
    <citation type="submission" date="2021-08" db="EMBL/GenBank/DDBJ databases">
        <authorList>
            <person name="Misof B."/>
            <person name="Oliver O."/>
            <person name="Podsiadlowski L."/>
            <person name="Donath A."/>
            <person name="Peters R."/>
            <person name="Mayer C."/>
            <person name="Rust J."/>
            <person name="Gunkel S."/>
            <person name="Lesny P."/>
            <person name="Martin S."/>
            <person name="Oeyen J.P."/>
            <person name="Petersen M."/>
            <person name="Panagiotis P."/>
            <person name="Wilbrandt J."/>
            <person name="Tanja T."/>
        </authorList>
    </citation>
    <scope>NUCLEOTIDE SEQUENCE</scope>
    <source>
        <strain evidence="4">GBR_01_08_01A</strain>
        <tissue evidence="4">Thorax + abdomen</tissue>
    </source>
</reference>
<keyword evidence="5" id="KW-1185">Reference proteome</keyword>
<feature type="region of interest" description="Disordered" evidence="1">
    <location>
        <begin position="208"/>
        <end position="240"/>
    </location>
</feature>
<dbReference type="AlphaFoldDB" id="A0AAD9RMJ3"/>
<keyword evidence="2" id="KW-1133">Transmembrane helix</keyword>
<evidence type="ECO:0000256" key="3">
    <source>
        <dbReference type="SAM" id="SignalP"/>
    </source>
</evidence>
<protein>
    <submittedName>
        <fullName evidence="4">Uncharacterized protein</fullName>
    </submittedName>
</protein>
<organism evidence="4 5">
    <name type="scientific">Odynerus spinipes</name>
    <dbReference type="NCBI Taxonomy" id="1348599"/>
    <lineage>
        <taxon>Eukaryota</taxon>
        <taxon>Metazoa</taxon>
        <taxon>Ecdysozoa</taxon>
        <taxon>Arthropoda</taxon>
        <taxon>Hexapoda</taxon>
        <taxon>Insecta</taxon>
        <taxon>Pterygota</taxon>
        <taxon>Neoptera</taxon>
        <taxon>Endopterygota</taxon>
        <taxon>Hymenoptera</taxon>
        <taxon>Apocrita</taxon>
        <taxon>Aculeata</taxon>
        <taxon>Vespoidea</taxon>
        <taxon>Vespidae</taxon>
        <taxon>Eumeninae</taxon>
        <taxon>Odynerus</taxon>
    </lineage>
</organism>
<dbReference type="Proteomes" id="UP001258017">
    <property type="component" value="Unassembled WGS sequence"/>
</dbReference>
<evidence type="ECO:0000313" key="4">
    <source>
        <dbReference type="EMBL" id="KAK2582250.1"/>
    </source>
</evidence>
<comment type="caution">
    <text evidence="4">The sequence shown here is derived from an EMBL/GenBank/DDBJ whole genome shotgun (WGS) entry which is preliminary data.</text>
</comment>
<evidence type="ECO:0000256" key="2">
    <source>
        <dbReference type="SAM" id="Phobius"/>
    </source>
</evidence>
<keyword evidence="2" id="KW-0812">Transmembrane</keyword>
<evidence type="ECO:0000313" key="5">
    <source>
        <dbReference type="Proteomes" id="UP001258017"/>
    </source>
</evidence>
<keyword evidence="3" id="KW-0732">Signal</keyword>
<feature type="signal peptide" evidence="3">
    <location>
        <begin position="1"/>
        <end position="19"/>
    </location>
</feature>
<accession>A0AAD9RMJ3</accession>
<dbReference type="EMBL" id="JAIFRP010000031">
    <property type="protein sequence ID" value="KAK2582250.1"/>
    <property type="molecule type" value="Genomic_DNA"/>
</dbReference>
<name>A0AAD9RMJ3_9HYME</name>
<evidence type="ECO:0000256" key="1">
    <source>
        <dbReference type="SAM" id="MobiDB-lite"/>
    </source>
</evidence>
<gene>
    <name evidence="4" type="ORF">KPH14_004596</name>
</gene>
<feature type="transmembrane region" description="Helical" evidence="2">
    <location>
        <begin position="310"/>
        <end position="330"/>
    </location>
</feature>
<proteinExistence type="predicted"/>
<feature type="chain" id="PRO_5041984984" evidence="3">
    <location>
        <begin position="20"/>
        <end position="382"/>
    </location>
</feature>